<keyword evidence="17" id="KW-0812">Transmembrane</keyword>
<comment type="subcellular location">
    <subcellularLocation>
        <location evidence="1">Endoplasmic reticulum membrane</location>
        <topology evidence="1">Peripheral membrane protein</topology>
    </subcellularLocation>
</comment>
<dbReference type="OrthoDB" id="10058185at2759"/>
<dbReference type="Proteomes" id="UP000799640">
    <property type="component" value="Unassembled WGS sequence"/>
</dbReference>
<dbReference type="InterPro" id="IPR050177">
    <property type="entry name" value="Lipid_A_modif_metabolic_enz"/>
</dbReference>
<keyword evidence="5" id="KW-0752">Steroid biosynthesis</keyword>
<feature type="domain" description="3-beta hydroxysteroid dehydrogenase/isomerase" evidence="18">
    <location>
        <begin position="13"/>
        <end position="279"/>
    </location>
</feature>
<evidence type="ECO:0000313" key="20">
    <source>
        <dbReference type="Proteomes" id="UP000799640"/>
    </source>
</evidence>
<dbReference type="EMBL" id="ML996695">
    <property type="protein sequence ID" value="KAF2400519.1"/>
    <property type="molecule type" value="Genomic_DNA"/>
</dbReference>
<evidence type="ECO:0000256" key="17">
    <source>
        <dbReference type="SAM" id="Phobius"/>
    </source>
</evidence>
<sequence length="376" mass="41685">MADLLQGSLGHVVVVGGCGFLGHHIVQQLSHNVETRVSVLDLFTNRNRIDSPRISYYDCDITNLETVREIFAKTKPDVVIHTASPVFSGPQNELMYRVNVVGTDNLLKAAQEYGTRAFVYTSSASAIMGPVGTDIINADERWPVVYGDAQPEYYTTTKVLAEKAVLAANRTPATLLTCAIRPAGIFGEGDVQALPGMLTASRKGQSKFQLGPNNNLFDFTYVGNVAYAHLLAAVALMHTHKLSVAPLDSERVDGEAFFITNDQPVYFWDFARTVWREAGDKVAVDPSKIWILSTSLGLLIAGIMEWIFWIFGKTPNLDRSKVRFSAMSRYYSIDKAKKRLGYEPIVDIEEGIKRGMKDLLRREAEANAQKTDKKGQ</sequence>
<evidence type="ECO:0000256" key="5">
    <source>
        <dbReference type="ARBA" id="ARBA00022955"/>
    </source>
</evidence>
<evidence type="ECO:0000256" key="1">
    <source>
        <dbReference type="ARBA" id="ARBA00004406"/>
    </source>
</evidence>
<dbReference type="InterPro" id="IPR036291">
    <property type="entry name" value="NAD(P)-bd_dom_sf"/>
</dbReference>
<dbReference type="FunFam" id="3.40.50.720:FF:000346">
    <property type="entry name" value="C-3 sterol dehydrogenase/C-4 decarboxylase"/>
    <property type="match status" value="1"/>
</dbReference>
<evidence type="ECO:0000256" key="8">
    <source>
        <dbReference type="ARBA" id="ARBA00023098"/>
    </source>
</evidence>
<evidence type="ECO:0000256" key="2">
    <source>
        <dbReference type="ARBA" id="ARBA00009219"/>
    </source>
</evidence>
<dbReference type="PANTHER" id="PTHR43245:SF51">
    <property type="entry name" value="SHORT CHAIN DEHYDROGENASE_REDUCTASE FAMILY 42E, MEMBER 2"/>
    <property type="match status" value="1"/>
</dbReference>
<dbReference type="PANTHER" id="PTHR43245">
    <property type="entry name" value="BIFUNCTIONAL POLYMYXIN RESISTANCE PROTEIN ARNA"/>
    <property type="match status" value="1"/>
</dbReference>
<evidence type="ECO:0000256" key="7">
    <source>
        <dbReference type="ARBA" id="ARBA00023027"/>
    </source>
</evidence>
<evidence type="ECO:0000256" key="15">
    <source>
        <dbReference type="ARBA" id="ARBA00081452"/>
    </source>
</evidence>
<evidence type="ECO:0000256" key="4">
    <source>
        <dbReference type="ARBA" id="ARBA00022824"/>
    </source>
</evidence>
<evidence type="ECO:0000256" key="13">
    <source>
        <dbReference type="ARBA" id="ARBA00081267"/>
    </source>
</evidence>
<evidence type="ECO:0000256" key="10">
    <source>
        <dbReference type="ARBA" id="ARBA00046995"/>
    </source>
</evidence>
<protein>
    <recommendedName>
        <fullName evidence="12">Sterol-4-alpha-carboxylate 3-dehydrogenase ERG26, decarboxylating</fullName>
    </recommendedName>
    <alternativeName>
        <fullName evidence="15 16">C-3 Sterol dehydrogenase ERG26</fullName>
    </alternativeName>
    <alternativeName>
        <fullName evidence="13 14">C-4 decarboxylase ERG26</fullName>
    </alternativeName>
    <alternativeName>
        <fullName evidence="11">Sterol-4-alpha-carboxylate 3-dehydrogenase erg26, decarboxylating</fullName>
    </alternativeName>
</protein>
<accession>A0A6G1HXH6</accession>
<keyword evidence="20" id="KW-1185">Reference proteome</keyword>
<dbReference type="GO" id="GO:0000252">
    <property type="term" value="F:3-beta-hydroxysteroid dehydrogenase [NAD(P)+]/C4-decarboxylase activity"/>
    <property type="evidence" value="ECO:0007669"/>
    <property type="project" value="UniProtKB-ARBA"/>
</dbReference>
<dbReference type="Pfam" id="PF01073">
    <property type="entry name" value="3Beta_HSD"/>
    <property type="match status" value="1"/>
</dbReference>
<evidence type="ECO:0000256" key="3">
    <source>
        <dbReference type="ARBA" id="ARBA00022516"/>
    </source>
</evidence>
<evidence type="ECO:0000256" key="14">
    <source>
        <dbReference type="ARBA" id="ARBA00081397"/>
    </source>
</evidence>
<keyword evidence="3" id="KW-0444">Lipid biosynthesis</keyword>
<keyword evidence="9 17" id="KW-0472">Membrane</keyword>
<feature type="transmembrane region" description="Helical" evidence="17">
    <location>
        <begin position="289"/>
        <end position="311"/>
    </location>
</feature>
<keyword evidence="6" id="KW-0560">Oxidoreductase</keyword>
<evidence type="ECO:0000256" key="6">
    <source>
        <dbReference type="ARBA" id="ARBA00023002"/>
    </source>
</evidence>
<evidence type="ECO:0000259" key="18">
    <source>
        <dbReference type="Pfam" id="PF01073"/>
    </source>
</evidence>
<evidence type="ECO:0000256" key="16">
    <source>
        <dbReference type="ARBA" id="ARBA00082106"/>
    </source>
</evidence>
<evidence type="ECO:0000256" key="12">
    <source>
        <dbReference type="ARBA" id="ARBA00067985"/>
    </source>
</evidence>
<gene>
    <name evidence="19" type="ORF">EJ06DRAFT_494342</name>
</gene>
<dbReference type="SUPFAM" id="SSF51735">
    <property type="entry name" value="NAD(P)-binding Rossmann-fold domains"/>
    <property type="match status" value="1"/>
</dbReference>
<evidence type="ECO:0000313" key="19">
    <source>
        <dbReference type="EMBL" id="KAF2400519.1"/>
    </source>
</evidence>
<name>A0A6G1HXH6_9PEZI</name>
<comment type="similarity">
    <text evidence="2">Belongs to the 3-beta-HSD family.</text>
</comment>
<organism evidence="19 20">
    <name type="scientific">Trichodelitschia bisporula</name>
    <dbReference type="NCBI Taxonomy" id="703511"/>
    <lineage>
        <taxon>Eukaryota</taxon>
        <taxon>Fungi</taxon>
        <taxon>Dikarya</taxon>
        <taxon>Ascomycota</taxon>
        <taxon>Pezizomycotina</taxon>
        <taxon>Dothideomycetes</taxon>
        <taxon>Dothideomycetes incertae sedis</taxon>
        <taxon>Phaeotrichales</taxon>
        <taxon>Phaeotrichaceae</taxon>
        <taxon>Trichodelitschia</taxon>
    </lineage>
</organism>
<dbReference type="Gene3D" id="3.40.50.720">
    <property type="entry name" value="NAD(P)-binding Rossmann-like Domain"/>
    <property type="match status" value="1"/>
</dbReference>
<keyword evidence="17" id="KW-1133">Transmembrane helix</keyword>
<dbReference type="GO" id="GO:0006696">
    <property type="term" value="P:ergosterol biosynthetic process"/>
    <property type="evidence" value="ECO:0007669"/>
    <property type="project" value="UniProtKB-ARBA"/>
</dbReference>
<dbReference type="GO" id="GO:0005789">
    <property type="term" value="C:endoplasmic reticulum membrane"/>
    <property type="evidence" value="ECO:0007669"/>
    <property type="project" value="UniProtKB-SubCell"/>
</dbReference>
<keyword evidence="7" id="KW-0520">NAD</keyword>
<reference evidence="19" key="1">
    <citation type="journal article" date="2020" name="Stud. Mycol.">
        <title>101 Dothideomycetes genomes: a test case for predicting lifestyles and emergence of pathogens.</title>
        <authorList>
            <person name="Haridas S."/>
            <person name="Albert R."/>
            <person name="Binder M."/>
            <person name="Bloem J."/>
            <person name="Labutti K."/>
            <person name="Salamov A."/>
            <person name="Andreopoulos B."/>
            <person name="Baker S."/>
            <person name="Barry K."/>
            <person name="Bills G."/>
            <person name="Bluhm B."/>
            <person name="Cannon C."/>
            <person name="Castanera R."/>
            <person name="Culley D."/>
            <person name="Daum C."/>
            <person name="Ezra D."/>
            <person name="Gonzalez J."/>
            <person name="Henrissat B."/>
            <person name="Kuo A."/>
            <person name="Liang C."/>
            <person name="Lipzen A."/>
            <person name="Lutzoni F."/>
            <person name="Magnuson J."/>
            <person name="Mondo S."/>
            <person name="Nolan M."/>
            <person name="Ohm R."/>
            <person name="Pangilinan J."/>
            <person name="Park H.-J."/>
            <person name="Ramirez L."/>
            <person name="Alfaro M."/>
            <person name="Sun H."/>
            <person name="Tritt A."/>
            <person name="Yoshinaga Y."/>
            <person name="Zwiers L.-H."/>
            <person name="Turgeon B."/>
            <person name="Goodwin S."/>
            <person name="Spatafora J."/>
            <person name="Crous P."/>
            <person name="Grigoriev I."/>
        </authorList>
    </citation>
    <scope>NUCLEOTIDE SEQUENCE</scope>
    <source>
        <strain evidence="19">CBS 262.69</strain>
    </source>
</reference>
<comment type="subunit">
    <text evidence="10">Heterotetramer of ERG25, ERG26, ERG27 and ERG28. ERG28 acts as a scaffold to tether ERG27 and other 4,4-demethylation-related enzymes, forming a demethylation enzyme complex, in the endoplasmic reticulum.</text>
</comment>
<evidence type="ECO:0000256" key="11">
    <source>
        <dbReference type="ARBA" id="ARBA00067470"/>
    </source>
</evidence>
<proteinExistence type="inferred from homology"/>
<dbReference type="AlphaFoldDB" id="A0A6G1HXH6"/>
<evidence type="ECO:0000256" key="9">
    <source>
        <dbReference type="ARBA" id="ARBA00023136"/>
    </source>
</evidence>
<dbReference type="InterPro" id="IPR002225">
    <property type="entry name" value="3Beta_OHSteriod_DH/Estase"/>
</dbReference>
<keyword evidence="4" id="KW-0256">Endoplasmic reticulum</keyword>
<keyword evidence="8" id="KW-0443">Lipid metabolism</keyword>